<name>F4QTQ1_9CAUL</name>
<dbReference type="InterPro" id="IPR018511">
    <property type="entry name" value="Hemolysin-typ_Ca-bd_CS"/>
</dbReference>
<dbReference type="STRING" id="715226.ABI_45480"/>
<dbReference type="InterPro" id="IPR013517">
    <property type="entry name" value="FG-GAP"/>
</dbReference>
<dbReference type="Pfam" id="PF00362">
    <property type="entry name" value="Integrin_beta"/>
    <property type="match status" value="1"/>
</dbReference>
<dbReference type="GO" id="GO:0016020">
    <property type="term" value="C:membrane"/>
    <property type="evidence" value="ECO:0007669"/>
    <property type="project" value="UniProtKB-SubCell"/>
</dbReference>
<keyword evidence="15" id="KW-1185">Reference proteome</keyword>
<dbReference type="Pfam" id="PF01839">
    <property type="entry name" value="FG-GAP"/>
    <property type="match status" value="4"/>
</dbReference>
<organism evidence="14 15">
    <name type="scientific">Asticcacaulis biprosthecium C19</name>
    <dbReference type="NCBI Taxonomy" id="715226"/>
    <lineage>
        <taxon>Bacteria</taxon>
        <taxon>Pseudomonadati</taxon>
        <taxon>Pseudomonadota</taxon>
        <taxon>Alphaproteobacteria</taxon>
        <taxon>Caulobacterales</taxon>
        <taxon>Caulobacteraceae</taxon>
        <taxon>Asticcacaulis</taxon>
    </lineage>
</organism>
<dbReference type="PROSITE" id="PS51470">
    <property type="entry name" value="FG_GAP"/>
    <property type="match status" value="3"/>
</dbReference>
<comment type="subcellular location">
    <subcellularLocation>
        <location evidence="1">Membrane</location>
        <topology evidence="1">Single-pass type I membrane protein</topology>
    </subcellularLocation>
    <subcellularLocation>
        <location evidence="2">Secreted</location>
    </subcellularLocation>
</comment>
<dbReference type="InterPro" id="IPR002035">
    <property type="entry name" value="VWF_A"/>
</dbReference>
<evidence type="ECO:0000256" key="2">
    <source>
        <dbReference type="ARBA" id="ARBA00004613"/>
    </source>
</evidence>
<keyword evidence="9" id="KW-0472">Membrane</keyword>
<dbReference type="eggNOG" id="COG2931">
    <property type="taxonomic scope" value="Bacteria"/>
</dbReference>
<dbReference type="PANTHER" id="PTHR38340:SF1">
    <property type="entry name" value="S-LAYER PROTEIN"/>
    <property type="match status" value="1"/>
</dbReference>
<dbReference type="Gene3D" id="2.150.10.10">
    <property type="entry name" value="Serralysin-like metalloprotease, C-terminal"/>
    <property type="match status" value="9"/>
</dbReference>
<feature type="domain" description="VWFA" evidence="13">
    <location>
        <begin position="1120"/>
        <end position="1309"/>
    </location>
</feature>
<evidence type="ECO:0000313" key="15">
    <source>
        <dbReference type="Proteomes" id="UP000006512"/>
    </source>
</evidence>
<dbReference type="SUPFAM" id="SSF69318">
    <property type="entry name" value="Integrin alpha N-terminal domain"/>
    <property type="match status" value="2"/>
</dbReference>
<dbReference type="Pfam" id="PF00353">
    <property type="entry name" value="HemolysinCabind"/>
    <property type="match status" value="13"/>
</dbReference>
<feature type="compositionally biased region" description="Low complexity" evidence="12">
    <location>
        <begin position="1511"/>
        <end position="1523"/>
    </location>
</feature>
<dbReference type="Gene3D" id="2.130.10.130">
    <property type="entry name" value="Integrin alpha, N-terminal"/>
    <property type="match status" value="3"/>
</dbReference>
<evidence type="ECO:0000256" key="3">
    <source>
        <dbReference type="ARBA" id="ARBA00007449"/>
    </source>
</evidence>
<evidence type="ECO:0000256" key="4">
    <source>
        <dbReference type="ARBA" id="ARBA00022525"/>
    </source>
</evidence>
<dbReference type="GO" id="GO:0007229">
    <property type="term" value="P:integrin-mediated signaling pathway"/>
    <property type="evidence" value="ECO:0007669"/>
    <property type="project" value="UniProtKB-KW"/>
</dbReference>
<dbReference type="Proteomes" id="UP000006512">
    <property type="component" value="Unassembled WGS sequence"/>
</dbReference>
<dbReference type="eggNOG" id="COG5276">
    <property type="taxonomic scope" value="Bacteria"/>
</dbReference>
<dbReference type="InterPro" id="IPR036465">
    <property type="entry name" value="vWFA_dom_sf"/>
</dbReference>
<keyword evidence="4" id="KW-0964">Secreted</keyword>
<dbReference type="eggNOG" id="COG2304">
    <property type="taxonomic scope" value="Bacteria"/>
</dbReference>
<evidence type="ECO:0000256" key="1">
    <source>
        <dbReference type="ARBA" id="ARBA00004479"/>
    </source>
</evidence>
<reference evidence="15" key="1">
    <citation type="submission" date="2011-03" db="EMBL/GenBank/DDBJ databases">
        <title>Draft genome sequence of Brevundimonas diminuta.</title>
        <authorList>
            <person name="Brown P.J.B."/>
            <person name="Buechlein A."/>
            <person name="Hemmerich C."/>
            <person name="Brun Y.V."/>
        </authorList>
    </citation>
    <scope>NUCLEOTIDE SEQUENCE [LARGE SCALE GENOMIC DNA]</scope>
    <source>
        <strain evidence="15">C19</strain>
    </source>
</reference>
<dbReference type="InterPro" id="IPR001343">
    <property type="entry name" value="Hemolysn_Ca-bd"/>
</dbReference>
<keyword evidence="7" id="KW-0677">Repeat</keyword>
<dbReference type="SMART" id="SM00191">
    <property type="entry name" value="Int_alpha"/>
    <property type="match status" value="7"/>
</dbReference>
<evidence type="ECO:0000256" key="6">
    <source>
        <dbReference type="ARBA" id="ARBA00022729"/>
    </source>
</evidence>
<protein>
    <submittedName>
        <fullName evidence="14">Hemolysin-type calcium-binding repeat 2 copies family protein</fullName>
    </submittedName>
</protein>
<dbReference type="SMART" id="SM00187">
    <property type="entry name" value="INB"/>
    <property type="match status" value="1"/>
</dbReference>
<keyword evidence="10" id="KW-1015">Disulfide bond</keyword>
<dbReference type="GO" id="GO:0005576">
    <property type="term" value="C:extracellular region"/>
    <property type="evidence" value="ECO:0007669"/>
    <property type="project" value="UniProtKB-SubCell"/>
</dbReference>
<evidence type="ECO:0000256" key="7">
    <source>
        <dbReference type="ARBA" id="ARBA00022737"/>
    </source>
</evidence>
<evidence type="ECO:0000256" key="10">
    <source>
        <dbReference type="ARBA" id="ARBA00023157"/>
    </source>
</evidence>
<dbReference type="InterPro" id="IPR013519">
    <property type="entry name" value="Int_alpha_beta-p"/>
</dbReference>
<dbReference type="PANTHER" id="PTHR38340">
    <property type="entry name" value="S-LAYER PROTEIN"/>
    <property type="match status" value="1"/>
</dbReference>
<gene>
    <name evidence="14" type="ORF">ABI_45480</name>
</gene>
<sequence length="1701" mass="167487">MPLPVTKLYLSTLLTEADGAYELLADEPGSVALTPLTFPSARWVSGLNDINGDGVADLIVGGAGDDDKDIDAGRIYVRFGLATGGTSDVLPDAINGMIIDGVNAGDMAGAAVGSVADMNGDGRGEILIGAPLMEKGAVVDAGAGFVIWGLPGGGVDLGDPFSGGGDGWVMKGEAAGDHAGLAMAAIADLNGDGRSEILIAAPGNDAGGADAGSAYVVWGKTSASAVQLVNVAAGTGGFKIVGESAGDEAGITLTSLADLNGDGKAEVVVGATGNDGGGTDAGAVYVVWGKSTTTQVNLDLVAAGTGGYKITGLAGEGAGAGIAAIGDVNGDGLSDLLITTQAGDKAYVVFGKATGDAVFLSDVEAGIGGFAIVAEQAGDLAGASVSGGTDFNQDGVADLVIGTPHNSEGGYDAGAVYLVWGGAGEVVDLSLVAQGAGGAKIVGTYGSLTGAAVAVNGDMNRDGRADLVVGAPGSTESVSVVYANDLWQPDLNIYGTQSDDLMTAGYGGTRKIDDTANSIYAFDGNDTLAAGGGNDLVDGGQGADEMAGNAGDDTYYVDDAGDATIEVAGEGLDEVVASVDWTLAANLENLTLKGWGLAGTGNSLANTLTGTDGGDALNGMAGGDTMVGGAGNDSYSVDTVNDVVTEVAGGGTDTVYASRSWVLGADLENLVLTGAARAGTGNSLANILTGTAFADTLDGGAGSDQLIGGLGDDSYKVDTIADVVIEMSGEGLDVVTTTVDYTLGANIEVLRLSGAARRGTGNALANSLFGTTSSDVLDGGGGADSLTGGKGNDSYLVDNAADVVIESALEGTDTVTTAVDGYVLSDQVERLVLAGAARHATGNGLDNLITGTTGHDVLDGGLGADSLSGGAGNDTYYVDSVADRTTELLAGGSDMVVASVDWTLGSNVENLTLVGGARVGRGNALDNVLVGTVANDSLYGGDGNDLLDGGAGGDRLSGGLGDDTYLIDSSTDVVVESAGAGYDTVIATFDYVLQANVEVARLLGSGHTLTGNTGNNILEGGSGDDVLNGGGGDDLELGGDGHDDLVSTSGHDTLSGGSGDDVYLVDGGWAEIEDFLGHDTIDCHDGTEDNYIDLSGETESEIENEVCELGQGGTVSGPLDVQFLQDLTGSFGDDIANVRALVPAIVTALRAVQADSRFGVSDFVDKPISPFGAPGEWVYRLAQALTSDVAAFESTYNSLSIRNGVDAPEAQIESLMHLALTSAEAGFRTESARFVILFTDAPFHVAGDGAAAGITTPNDGDAIIDGNGLGEDYPFVAQLKAALEAANIIPIFAVTADVTGVYANLVTELGRGTTVTLTSNSSNVVAAITGGLTEATRTVIEDAVGGSGDDVLLGNSAANGLTGGNGNDDLSGRAGDDQLLGGSGNDSISGDAGDDLMDGGTGYDTADYAAASGAVTVNLSLSGAAQVTGGAGTDTLVSVENVTGSAFADNLTGSTSANQIDGGDGNDTIDAGGSSDVVNGQLGDDSLLAGTGADTLDGGEGNDTLDGGSGNDTMAGGTGDDALTGGSGGDVLIGDAGNDALDGGTGTDTVDYGLATAGVSVSLSMPGLAQVTGGAGTDTLVSIENLTGSEFDDFLIGSSGSNILMGGGGHDQIVGRGGNDGLTGGAGADDFVFGLASGADRVMDFNAGDGDQLDLSAYHAQATAVIYQSGADTVIDLGGGNSVTVISMLATDPGLLSHIVW</sequence>
<keyword evidence="5" id="KW-0812">Transmembrane</keyword>
<evidence type="ECO:0000313" key="14">
    <source>
        <dbReference type="EMBL" id="EGF89201.1"/>
    </source>
</evidence>
<proteinExistence type="inferred from homology"/>
<dbReference type="HOGENOM" id="CLU_240867_0_0_5"/>
<keyword evidence="8" id="KW-0401">Integrin</keyword>
<dbReference type="InterPro" id="IPR050557">
    <property type="entry name" value="RTX_toxin/Mannuronan_C5-epim"/>
</dbReference>
<dbReference type="GO" id="GO:0005509">
    <property type="term" value="F:calcium ion binding"/>
    <property type="evidence" value="ECO:0007669"/>
    <property type="project" value="InterPro"/>
</dbReference>
<accession>F4QTQ1</accession>
<dbReference type="InterPro" id="IPR015812">
    <property type="entry name" value="Integrin_bsu"/>
</dbReference>
<evidence type="ECO:0000259" key="13">
    <source>
        <dbReference type="PROSITE" id="PS50234"/>
    </source>
</evidence>
<dbReference type="InterPro" id="IPR028994">
    <property type="entry name" value="Integrin_alpha_N"/>
</dbReference>
<dbReference type="SUPFAM" id="SSF53300">
    <property type="entry name" value="vWA-like"/>
    <property type="match status" value="1"/>
</dbReference>
<comment type="similarity">
    <text evidence="3">Belongs to the integrin beta chain family.</text>
</comment>
<dbReference type="RefSeq" id="WP_006275322.1">
    <property type="nucleotide sequence ID" value="NZ_GL883081.1"/>
</dbReference>
<evidence type="ECO:0000256" key="12">
    <source>
        <dbReference type="SAM" id="MobiDB-lite"/>
    </source>
</evidence>
<evidence type="ECO:0000256" key="8">
    <source>
        <dbReference type="ARBA" id="ARBA00023037"/>
    </source>
</evidence>
<dbReference type="PROSITE" id="PS00330">
    <property type="entry name" value="HEMOLYSIN_CALCIUM"/>
    <property type="match status" value="6"/>
</dbReference>
<dbReference type="InterPro" id="IPR002369">
    <property type="entry name" value="Integrin_bsu_VWA"/>
</dbReference>
<keyword evidence="6" id="KW-0732">Signal</keyword>
<dbReference type="InterPro" id="IPR011049">
    <property type="entry name" value="Serralysin-like_metalloprot_C"/>
</dbReference>
<feature type="region of interest" description="Disordered" evidence="12">
    <location>
        <begin position="1363"/>
        <end position="1393"/>
    </location>
</feature>
<feature type="region of interest" description="Disordered" evidence="12">
    <location>
        <begin position="1448"/>
        <end position="1523"/>
    </location>
</feature>
<dbReference type="PROSITE" id="PS50234">
    <property type="entry name" value="VWFA"/>
    <property type="match status" value="1"/>
</dbReference>
<evidence type="ECO:0000256" key="11">
    <source>
        <dbReference type="ARBA" id="ARBA00023180"/>
    </source>
</evidence>
<dbReference type="PRINTS" id="PR00313">
    <property type="entry name" value="CABNDNGRPT"/>
</dbReference>
<evidence type="ECO:0000256" key="9">
    <source>
        <dbReference type="ARBA" id="ARBA00023136"/>
    </source>
</evidence>
<dbReference type="SUPFAM" id="SSF51120">
    <property type="entry name" value="beta-Roll"/>
    <property type="match status" value="7"/>
</dbReference>
<keyword evidence="11" id="KW-0325">Glycoprotein</keyword>
<dbReference type="OrthoDB" id="7175628at2"/>
<dbReference type="PRINTS" id="PR01186">
    <property type="entry name" value="INTEGRINB"/>
</dbReference>
<dbReference type="EMBL" id="GL883081">
    <property type="protein sequence ID" value="EGF89201.1"/>
    <property type="molecule type" value="Genomic_DNA"/>
</dbReference>
<evidence type="ECO:0000256" key="5">
    <source>
        <dbReference type="ARBA" id="ARBA00022692"/>
    </source>
</evidence>
<dbReference type="Gene3D" id="3.40.50.410">
    <property type="entry name" value="von Willebrand factor, type A domain"/>
    <property type="match status" value="1"/>
</dbReference>